<dbReference type="PANTHER" id="PTHR12349:SF4">
    <property type="entry name" value="ANKYRIN REPEAT AND LEM DOMAIN-CONTAINING PROTEIN 2"/>
    <property type="match status" value="1"/>
</dbReference>
<protein>
    <submittedName>
        <fullName evidence="3">Ankyrin repeat and LEM domain-containing protein 2</fullName>
    </submittedName>
</protein>
<dbReference type="EMBL" id="WKFB01000420">
    <property type="protein sequence ID" value="KAF6723548.1"/>
    <property type="molecule type" value="Genomic_DNA"/>
</dbReference>
<feature type="domain" description="LEM" evidence="2">
    <location>
        <begin position="5"/>
        <end position="49"/>
    </location>
</feature>
<dbReference type="Proteomes" id="UP000646548">
    <property type="component" value="Unassembled WGS sequence"/>
</dbReference>
<dbReference type="Pfam" id="PF01693">
    <property type="entry name" value="Cauli_VI"/>
    <property type="match status" value="1"/>
</dbReference>
<proteinExistence type="predicted"/>
<dbReference type="InterPro" id="IPR003887">
    <property type="entry name" value="LEM_dom"/>
</dbReference>
<dbReference type="PANTHER" id="PTHR12349">
    <property type="entry name" value="ANKYRIN REPEAT AND LEM DOMAIN-CONTAINING PROTEIN 2"/>
    <property type="match status" value="1"/>
</dbReference>
<evidence type="ECO:0000313" key="4">
    <source>
        <dbReference type="Proteomes" id="UP000646548"/>
    </source>
</evidence>
<dbReference type="InterPro" id="IPR037056">
    <property type="entry name" value="RNase_H1_N_sf"/>
</dbReference>
<name>A0A834C9F1_ORYME</name>
<reference evidence="3" key="1">
    <citation type="journal article" name="BMC Genomics">
        <title>Long-read sequencing and de novo genome assembly of marine medaka (Oryzias melastigma).</title>
        <authorList>
            <person name="Liang P."/>
            <person name="Saqib H.S.A."/>
            <person name="Ni X."/>
            <person name="Shen Y."/>
        </authorList>
    </citation>
    <scope>NUCLEOTIDE SEQUENCE</scope>
    <source>
        <strain evidence="3">Bigg-433</strain>
    </source>
</reference>
<feature type="region of interest" description="Disordered" evidence="1">
    <location>
        <begin position="53"/>
        <end position="98"/>
    </location>
</feature>
<dbReference type="GO" id="GO:0051721">
    <property type="term" value="F:protein phosphatase 2A binding"/>
    <property type="evidence" value="ECO:0007669"/>
    <property type="project" value="TreeGrafter"/>
</dbReference>
<dbReference type="Gene3D" id="1.10.720.40">
    <property type="match status" value="1"/>
</dbReference>
<comment type="caution">
    <text evidence="3">The sequence shown here is derived from an EMBL/GenBank/DDBJ whole genome shotgun (WGS) entry which is preliminary data.</text>
</comment>
<evidence type="ECO:0000313" key="3">
    <source>
        <dbReference type="EMBL" id="KAF6723548.1"/>
    </source>
</evidence>
<gene>
    <name evidence="3" type="ORF">FQA47_012239</name>
</gene>
<feature type="compositionally biased region" description="Polar residues" evidence="1">
    <location>
        <begin position="253"/>
        <end position="264"/>
    </location>
</feature>
<feature type="compositionally biased region" description="Low complexity" evidence="1">
    <location>
        <begin position="78"/>
        <end position="96"/>
    </location>
</feature>
<dbReference type="AlphaFoldDB" id="A0A834C9F1"/>
<dbReference type="Gene3D" id="3.40.970.10">
    <property type="entry name" value="Ribonuclease H1, N-terminal domain"/>
    <property type="match status" value="1"/>
</dbReference>
<accession>A0A834C9F1</accession>
<dbReference type="Pfam" id="PF03020">
    <property type="entry name" value="LEM"/>
    <property type="match status" value="1"/>
</dbReference>
<dbReference type="InterPro" id="IPR011320">
    <property type="entry name" value="RNase_H1_N"/>
</dbReference>
<evidence type="ECO:0000256" key="1">
    <source>
        <dbReference type="SAM" id="MobiDB-lite"/>
    </source>
</evidence>
<dbReference type="SMART" id="SM00540">
    <property type="entry name" value="LEM"/>
    <property type="match status" value="1"/>
</dbReference>
<dbReference type="InterPro" id="IPR011015">
    <property type="entry name" value="LEM/LEM-like_dom_sf"/>
</dbReference>
<dbReference type="PROSITE" id="PS50954">
    <property type="entry name" value="LEM"/>
    <property type="match status" value="1"/>
</dbReference>
<dbReference type="SUPFAM" id="SSF63451">
    <property type="entry name" value="LEM domain"/>
    <property type="match status" value="1"/>
</dbReference>
<feature type="compositionally biased region" description="Basic and acidic residues" evidence="1">
    <location>
        <begin position="232"/>
        <end position="243"/>
    </location>
</feature>
<dbReference type="GO" id="GO:0005783">
    <property type="term" value="C:endoplasmic reticulum"/>
    <property type="evidence" value="ECO:0007669"/>
    <property type="project" value="TreeGrafter"/>
</dbReference>
<organism evidence="3 4">
    <name type="scientific">Oryzias melastigma</name>
    <name type="common">Marine medaka</name>
    <dbReference type="NCBI Taxonomy" id="30732"/>
    <lineage>
        <taxon>Eukaryota</taxon>
        <taxon>Metazoa</taxon>
        <taxon>Chordata</taxon>
        <taxon>Craniata</taxon>
        <taxon>Vertebrata</taxon>
        <taxon>Euteleostomi</taxon>
        <taxon>Actinopterygii</taxon>
        <taxon>Neopterygii</taxon>
        <taxon>Teleostei</taxon>
        <taxon>Neoteleostei</taxon>
        <taxon>Acanthomorphata</taxon>
        <taxon>Ovalentaria</taxon>
        <taxon>Atherinomorphae</taxon>
        <taxon>Beloniformes</taxon>
        <taxon>Adrianichthyidae</taxon>
        <taxon>Oryziinae</taxon>
        <taxon>Oryzias</taxon>
    </lineage>
</organism>
<dbReference type="FunFam" id="1.10.720.40:FF:000001">
    <property type="entry name" value="LEM domain containing 2, isoform CRA_a"/>
    <property type="match status" value="1"/>
</dbReference>
<evidence type="ECO:0000259" key="2">
    <source>
        <dbReference type="PROSITE" id="PS50954"/>
    </source>
</evidence>
<feature type="region of interest" description="Disordered" evidence="1">
    <location>
        <begin position="232"/>
        <end position="264"/>
    </location>
</feature>
<sequence length="264" mass="28395">MEAVLSRLKGLSAAELSEEFARAHLKCGPITCTTRATYERKLARVLAEQEGYTTETNDGFSPGISDDADHSAKPVSNATTAAATATATTSSSSSETATEDLEFGYGVGLNPPEEEEISVKATSKTAAEFSDFKAKTETPSKSAEVSPNFYYGVCPPWEDVLARSDGGRVFTEMKDALQAVKTMKGARFKSFNNREDAEKYAKGVCDYVPSPSKSTPCVSPIKSNLLLGKESMEVDTVNRERANSFKSPAQPGLDSQTPESRGER</sequence>